<dbReference type="Gene3D" id="1.20.1250.20">
    <property type="entry name" value="MFS general substrate transporter like domains"/>
    <property type="match status" value="1"/>
</dbReference>
<keyword evidence="4 6" id="KW-1133">Transmembrane helix</keyword>
<evidence type="ECO:0000313" key="8">
    <source>
        <dbReference type="Proteomes" id="UP001310594"/>
    </source>
</evidence>
<dbReference type="Pfam" id="PF07690">
    <property type="entry name" value="MFS_1"/>
    <property type="match status" value="1"/>
</dbReference>
<feature type="transmembrane region" description="Helical" evidence="6">
    <location>
        <begin position="142"/>
        <end position="165"/>
    </location>
</feature>
<dbReference type="GO" id="GO:0022857">
    <property type="term" value="F:transmembrane transporter activity"/>
    <property type="evidence" value="ECO:0007669"/>
    <property type="project" value="InterPro"/>
</dbReference>
<dbReference type="Proteomes" id="UP001310594">
    <property type="component" value="Unassembled WGS sequence"/>
</dbReference>
<feature type="transmembrane region" description="Helical" evidence="6">
    <location>
        <begin position="37"/>
        <end position="61"/>
    </location>
</feature>
<keyword evidence="3 6" id="KW-0812">Transmembrane</keyword>
<dbReference type="InterPro" id="IPR036259">
    <property type="entry name" value="MFS_trans_sf"/>
</dbReference>
<comment type="caution">
    <text evidence="7">The sequence shown here is derived from an EMBL/GenBank/DDBJ whole genome shotgun (WGS) entry which is preliminary data.</text>
</comment>
<evidence type="ECO:0000256" key="2">
    <source>
        <dbReference type="ARBA" id="ARBA00022448"/>
    </source>
</evidence>
<dbReference type="EMBL" id="JAVRQU010000023">
    <property type="protein sequence ID" value="KAK5690785.1"/>
    <property type="molecule type" value="Genomic_DNA"/>
</dbReference>
<keyword evidence="2" id="KW-0813">Transport</keyword>
<dbReference type="AlphaFoldDB" id="A0AAN7VRG5"/>
<dbReference type="PANTHER" id="PTHR43791">
    <property type="entry name" value="PERMEASE-RELATED"/>
    <property type="match status" value="1"/>
</dbReference>
<dbReference type="InterPro" id="IPR011701">
    <property type="entry name" value="MFS"/>
</dbReference>
<proteinExistence type="predicted"/>
<evidence type="ECO:0000313" key="7">
    <source>
        <dbReference type="EMBL" id="KAK5690785.1"/>
    </source>
</evidence>
<evidence type="ECO:0000256" key="3">
    <source>
        <dbReference type="ARBA" id="ARBA00022692"/>
    </source>
</evidence>
<feature type="transmembrane region" description="Helical" evidence="6">
    <location>
        <begin position="177"/>
        <end position="198"/>
    </location>
</feature>
<evidence type="ECO:0000256" key="6">
    <source>
        <dbReference type="SAM" id="Phobius"/>
    </source>
</evidence>
<organism evidence="7 8">
    <name type="scientific">Elasticomyces elasticus</name>
    <dbReference type="NCBI Taxonomy" id="574655"/>
    <lineage>
        <taxon>Eukaryota</taxon>
        <taxon>Fungi</taxon>
        <taxon>Dikarya</taxon>
        <taxon>Ascomycota</taxon>
        <taxon>Pezizomycotina</taxon>
        <taxon>Dothideomycetes</taxon>
        <taxon>Dothideomycetidae</taxon>
        <taxon>Mycosphaerellales</taxon>
        <taxon>Teratosphaeriaceae</taxon>
        <taxon>Elasticomyces</taxon>
    </lineage>
</organism>
<protein>
    <recommendedName>
        <fullName evidence="9">Major facilitator superfamily (MFS) profile domain-containing protein</fullName>
    </recommendedName>
</protein>
<evidence type="ECO:0000256" key="4">
    <source>
        <dbReference type="ARBA" id="ARBA00022989"/>
    </source>
</evidence>
<gene>
    <name evidence="7" type="ORF">LTR97_011946</name>
</gene>
<name>A0AAN7VRG5_9PEZI</name>
<comment type="subcellular location">
    <subcellularLocation>
        <location evidence="1">Membrane</location>
        <topology evidence="1">Multi-pass membrane protein</topology>
    </subcellularLocation>
</comment>
<feature type="transmembrane region" description="Helical" evidence="6">
    <location>
        <begin position="73"/>
        <end position="94"/>
    </location>
</feature>
<evidence type="ECO:0008006" key="9">
    <source>
        <dbReference type="Google" id="ProtNLM"/>
    </source>
</evidence>
<evidence type="ECO:0000256" key="5">
    <source>
        <dbReference type="ARBA" id="ARBA00023136"/>
    </source>
</evidence>
<accession>A0AAN7VRG5</accession>
<dbReference type="PANTHER" id="PTHR43791:SF1">
    <property type="entry name" value="ALLANTOATE PERMEASE"/>
    <property type="match status" value="1"/>
</dbReference>
<sequence>MIQRTFLGSLEASVNCGFMLVTAAWYRKYEHASRVGLWSACVGIANIIGGAIAYGCVAGLEMHPNMQFTSWKILALCTGLTSVVYGVCMFFFLADSVVTARWLSDEDRTLAVERLRSNHQGVGSTQYKTYQLREAWLDYRTWTYVLFVLVTQIPSAGLVLLNSILVKSLGFDTKTTLLLSMPGGLVNIMANFGFGLLADRTHKRLLACIIATLVSIFGAALFIGLGNVSPLHARIGQLVGYFLMSGTSSTAWFLIISLMSSNVLGHTKKTSSNAIVFTAQGLAYFVGPLCFTDGPYYHKAKIMTLAMWIGALLLLATMWVLNWQENSRRDSEMTEKGVSEHAASELAFHDLTDKENKGFRYVI</sequence>
<feature type="transmembrane region" description="Helical" evidence="6">
    <location>
        <begin position="271"/>
        <end position="291"/>
    </location>
</feature>
<keyword evidence="5 6" id="KW-0472">Membrane</keyword>
<feature type="transmembrane region" description="Helical" evidence="6">
    <location>
        <begin position="204"/>
        <end position="226"/>
    </location>
</feature>
<dbReference type="SUPFAM" id="SSF103473">
    <property type="entry name" value="MFS general substrate transporter"/>
    <property type="match status" value="1"/>
</dbReference>
<evidence type="ECO:0000256" key="1">
    <source>
        <dbReference type="ARBA" id="ARBA00004141"/>
    </source>
</evidence>
<feature type="transmembrane region" description="Helical" evidence="6">
    <location>
        <begin position="303"/>
        <end position="321"/>
    </location>
</feature>
<feature type="transmembrane region" description="Helical" evidence="6">
    <location>
        <begin position="238"/>
        <end position="259"/>
    </location>
</feature>
<reference evidence="7" key="1">
    <citation type="submission" date="2023-08" db="EMBL/GenBank/DDBJ databases">
        <title>Black Yeasts Isolated from many extreme environments.</title>
        <authorList>
            <person name="Coleine C."/>
            <person name="Stajich J.E."/>
            <person name="Selbmann L."/>
        </authorList>
    </citation>
    <scope>NUCLEOTIDE SEQUENCE</scope>
    <source>
        <strain evidence="7">CCFEE 5810</strain>
    </source>
</reference>
<dbReference type="GO" id="GO:0016020">
    <property type="term" value="C:membrane"/>
    <property type="evidence" value="ECO:0007669"/>
    <property type="project" value="UniProtKB-SubCell"/>
</dbReference>